<feature type="domain" description="Glycoside hydrolase family 5" evidence="6">
    <location>
        <begin position="380"/>
        <end position="665"/>
    </location>
</feature>
<dbReference type="InterPro" id="IPR017853">
    <property type="entry name" value="GH"/>
</dbReference>
<dbReference type="Gene3D" id="3.20.20.80">
    <property type="entry name" value="Glycosidases"/>
    <property type="match status" value="1"/>
</dbReference>
<dbReference type="PANTHER" id="PTHR31308">
    <property type="match status" value="1"/>
</dbReference>
<evidence type="ECO:0000256" key="1">
    <source>
        <dbReference type="ARBA" id="ARBA00005641"/>
    </source>
</evidence>
<comment type="similarity">
    <text evidence="1">Belongs to the glycosyl hydrolase 5 (cellulase A) family.</text>
</comment>
<dbReference type="InterPro" id="IPR041036">
    <property type="entry name" value="GH5_C"/>
</dbReference>
<evidence type="ECO:0000256" key="3">
    <source>
        <dbReference type="ARBA" id="ARBA00023295"/>
    </source>
</evidence>
<dbReference type="Pfam" id="PF00150">
    <property type="entry name" value="Cellulase"/>
    <property type="match status" value="1"/>
</dbReference>
<dbReference type="Pfam" id="PF21526">
    <property type="entry name" value="PGRS"/>
    <property type="match status" value="1"/>
</dbReference>
<dbReference type="Gene3D" id="2.60.40.1180">
    <property type="entry name" value="Golgi alpha-mannosidase II"/>
    <property type="match status" value="1"/>
</dbReference>
<evidence type="ECO:0000256" key="4">
    <source>
        <dbReference type="SAM" id="MobiDB-lite"/>
    </source>
</evidence>
<accession>A0ABN9N588</accession>
<feature type="domain" description="Glycoside hydrolase family 5 C-terminal" evidence="7">
    <location>
        <begin position="693"/>
        <end position="779"/>
    </location>
</feature>
<feature type="signal peptide" evidence="5">
    <location>
        <begin position="1"/>
        <end position="35"/>
    </location>
</feature>
<feature type="compositionally biased region" description="Gly residues" evidence="4">
    <location>
        <begin position="280"/>
        <end position="294"/>
    </location>
</feature>
<feature type="region of interest" description="Disordered" evidence="4">
    <location>
        <begin position="280"/>
        <end position="309"/>
    </location>
</feature>
<dbReference type="EMBL" id="OY726398">
    <property type="protein sequence ID" value="CAJ1497727.1"/>
    <property type="molecule type" value="Genomic_DNA"/>
</dbReference>
<keyword evidence="2" id="KW-0378">Hydrolase</keyword>
<evidence type="ECO:0000256" key="5">
    <source>
        <dbReference type="SAM" id="SignalP"/>
    </source>
</evidence>
<dbReference type="InterPro" id="IPR001547">
    <property type="entry name" value="Glyco_hydro_5"/>
</dbReference>
<sequence length="786" mass="80450">MTDRRSGRTVGFATATGAFLTFGMAPLAAAPAAQADFDDAIEAAVAPFLDTSTNDLDWDAVLSPTAWNTFFAPAHWNTIFGELSIPGPAAGPAAYDPADLTAWIQHNIYTPIHTGIEAWIHSDLGQQVNNFINEPFLALTGRGLIGDGVDGDPLHVNGTDGGWLFGDGGAGWNSTVDHTPGGDGGSGGLFGFGGAGGHGGLGASGGAGGAGGVVMGIGGVGGDGGDGDLGFNGGAGGAGGAGGDAAGWLFGSGGHGGNGGDGATGGSRVVGGHGGDGGSAVGLFSSGGHGGDAGDGVHSGPRDLPALGGAGGGGGLLGAHGDHGHFGTLDGAPAGGLSDITTAGSWLVDNDGRVVVLHGFGEVVKDPPFYPASEGFGDADAALLAANGFNVVRLGILWAGVEPEPGVYDYEYLDLINQTAQTLSNHGIRVVLDMHQDNYGTTFWGDGAPAWAAQDGGLPNPHTPFPFRYVMSPAENYAWDAFWTNADGPDGVGLQNHYALMWQVVANYFKDDPNVIGYELMNEPWPGSTWLSTIFGGSFFEGQQLTPFYNQLAAAVRSVDPATPLYIEPSVLSGNLPIPTYLGEVDDPRVVFAFHDYCTTTAFMDSNFGCSLWETIVHGNADDYASRYDLPVAITEYGGTTNAGSIADTLNAANSYGYNWMFWDYTMLRYWDLNQPMTEDNINMDLLTQLSEPYPLAVGGTPDSWSFANGTFEFSYSTEMASGSGHFAAGTQTEISVPALQYPDGYQVSVTGGHVVSAPGAPVLVIASDSGATSVTVTVTAAGGSG</sequence>
<evidence type="ECO:0000313" key="8">
    <source>
        <dbReference type="EMBL" id="CAJ1497727.1"/>
    </source>
</evidence>
<evidence type="ECO:0000259" key="7">
    <source>
        <dbReference type="Pfam" id="PF18564"/>
    </source>
</evidence>
<dbReference type="Pfam" id="PF18564">
    <property type="entry name" value="Glyco_hydro_5_C"/>
    <property type="match status" value="1"/>
</dbReference>
<evidence type="ECO:0000313" key="9">
    <source>
        <dbReference type="Proteomes" id="UP001190464"/>
    </source>
</evidence>
<reference evidence="8 9" key="1">
    <citation type="submission" date="2023-08" db="EMBL/GenBank/DDBJ databases">
        <authorList>
            <person name="Folkvardsen B D."/>
            <person name="Norman A."/>
        </authorList>
    </citation>
    <scope>NUCLEOTIDE SEQUENCE [LARGE SCALE GENOMIC DNA]</scope>
    <source>
        <strain evidence="8 9">Mu0102</strain>
    </source>
</reference>
<dbReference type="SUPFAM" id="SSF51445">
    <property type="entry name" value="(Trans)glycosidases"/>
    <property type="match status" value="1"/>
</dbReference>
<keyword evidence="3" id="KW-0326">Glycosidase</keyword>
<dbReference type="PANTHER" id="PTHR31308:SF3">
    <property type="entry name" value="ENDOGLYCOCERAMIDASE"/>
    <property type="match status" value="1"/>
</dbReference>
<dbReference type="InterPro" id="IPR013780">
    <property type="entry name" value="Glyco_hydro_b"/>
</dbReference>
<name>A0ABN9N588_9MYCO</name>
<organism evidence="8 9">
    <name type="scientific">[Mycobacterium] holstebronense</name>
    <dbReference type="NCBI Taxonomy" id="3064288"/>
    <lineage>
        <taxon>Bacteria</taxon>
        <taxon>Bacillati</taxon>
        <taxon>Actinomycetota</taxon>
        <taxon>Actinomycetes</taxon>
        <taxon>Mycobacteriales</taxon>
        <taxon>Mycobacteriaceae</taxon>
        <taxon>Mycolicibacterium</taxon>
    </lineage>
</organism>
<gene>
    <name evidence="8" type="ORF">MU0102_000539</name>
</gene>
<dbReference type="InterPro" id="IPR052066">
    <property type="entry name" value="Glycosphingolipid_Hydrolases"/>
</dbReference>
<dbReference type="Proteomes" id="UP001190464">
    <property type="component" value="Chromosome"/>
</dbReference>
<keyword evidence="5" id="KW-0732">Signal</keyword>
<proteinExistence type="inferred from homology"/>
<protein>
    <submittedName>
        <fullName evidence="8">Cellulase family glycosylhydrolase</fullName>
    </submittedName>
</protein>
<keyword evidence="9" id="KW-1185">Reference proteome</keyword>
<evidence type="ECO:0000256" key="2">
    <source>
        <dbReference type="ARBA" id="ARBA00022801"/>
    </source>
</evidence>
<dbReference type="RefSeq" id="WP_308485505.1">
    <property type="nucleotide sequence ID" value="NZ_OY726398.1"/>
</dbReference>
<dbReference type="InterPro" id="IPR048996">
    <property type="entry name" value="PGRS_rpt"/>
</dbReference>
<evidence type="ECO:0000259" key="6">
    <source>
        <dbReference type="Pfam" id="PF00150"/>
    </source>
</evidence>
<feature type="chain" id="PRO_5045203008" evidence="5">
    <location>
        <begin position="36"/>
        <end position="786"/>
    </location>
</feature>